<name>A0A151NB60_ALLMI</name>
<proteinExistence type="predicted"/>
<gene>
    <name evidence="1" type="ORF">Y1Q_0024619</name>
</gene>
<reference evidence="1 2" key="1">
    <citation type="journal article" date="2012" name="Genome Biol.">
        <title>Sequencing three crocodilian genomes to illuminate the evolution of archosaurs and amniotes.</title>
        <authorList>
            <person name="St John J.A."/>
            <person name="Braun E.L."/>
            <person name="Isberg S.R."/>
            <person name="Miles L.G."/>
            <person name="Chong A.Y."/>
            <person name="Gongora J."/>
            <person name="Dalzell P."/>
            <person name="Moran C."/>
            <person name="Bed'hom B."/>
            <person name="Abzhanov A."/>
            <person name="Burgess S.C."/>
            <person name="Cooksey A.M."/>
            <person name="Castoe T.A."/>
            <person name="Crawford N.G."/>
            <person name="Densmore L.D."/>
            <person name="Drew J.C."/>
            <person name="Edwards S.V."/>
            <person name="Faircloth B.C."/>
            <person name="Fujita M.K."/>
            <person name="Greenwold M.J."/>
            <person name="Hoffmann F.G."/>
            <person name="Howard J.M."/>
            <person name="Iguchi T."/>
            <person name="Janes D.E."/>
            <person name="Khan S.Y."/>
            <person name="Kohno S."/>
            <person name="de Koning A.J."/>
            <person name="Lance S.L."/>
            <person name="McCarthy F.M."/>
            <person name="McCormack J.E."/>
            <person name="Merchant M.E."/>
            <person name="Peterson D.G."/>
            <person name="Pollock D.D."/>
            <person name="Pourmand N."/>
            <person name="Raney B.J."/>
            <person name="Roessler K.A."/>
            <person name="Sanford J.R."/>
            <person name="Sawyer R.H."/>
            <person name="Schmidt C.J."/>
            <person name="Triplett E.W."/>
            <person name="Tuberville T.D."/>
            <person name="Venegas-Anaya M."/>
            <person name="Howard J.T."/>
            <person name="Jarvis E.D."/>
            <person name="Guillette L.J.Jr."/>
            <person name="Glenn T.C."/>
            <person name="Green R.E."/>
            <person name="Ray D.A."/>
        </authorList>
    </citation>
    <scope>NUCLEOTIDE SEQUENCE [LARGE SCALE GENOMIC DNA]</scope>
    <source>
        <strain evidence="1">KSC_2009_1</strain>
    </source>
</reference>
<sequence>MREATWQVKAQLSAWYREEARKKIFQARVPWMAEREEWSAYFSRLKKSKEEVMMCLRDGVGVEHQVKDSMLTAVAAFYQELYTEKLVDLEAVQLCLRSLIRTLREDE</sequence>
<protein>
    <submittedName>
        <fullName evidence="1">Uncharacterized protein</fullName>
    </submittedName>
</protein>
<dbReference type="EMBL" id="AKHW03003627">
    <property type="protein sequence ID" value="KYO34030.1"/>
    <property type="molecule type" value="Genomic_DNA"/>
</dbReference>
<dbReference type="AlphaFoldDB" id="A0A151NB60"/>
<organism evidence="1 2">
    <name type="scientific">Alligator mississippiensis</name>
    <name type="common">American alligator</name>
    <dbReference type="NCBI Taxonomy" id="8496"/>
    <lineage>
        <taxon>Eukaryota</taxon>
        <taxon>Metazoa</taxon>
        <taxon>Chordata</taxon>
        <taxon>Craniata</taxon>
        <taxon>Vertebrata</taxon>
        <taxon>Euteleostomi</taxon>
        <taxon>Archelosauria</taxon>
        <taxon>Archosauria</taxon>
        <taxon>Crocodylia</taxon>
        <taxon>Alligatoridae</taxon>
        <taxon>Alligatorinae</taxon>
        <taxon>Alligator</taxon>
    </lineage>
</organism>
<dbReference type="Proteomes" id="UP000050525">
    <property type="component" value="Unassembled WGS sequence"/>
</dbReference>
<comment type="caution">
    <text evidence="1">The sequence shown here is derived from an EMBL/GenBank/DDBJ whole genome shotgun (WGS) entry which is preliminary data.</text>
</comment>
<evidence type="ECO:0000313" key="1">
    <source>
        <dbReference type="EMBL" id="KYO34030.1"/>
    </source>
</evidence>
<evidence type="ECO:0000313" key="2">
    <source>
        <dbReference type="Proteomes" id="UP000050525"/>
    </source>
</evidence>
<accession>A0A151NB60</accession>
<keyword evidence="2" id="KW-1185">Reference proteome</keyword>